<dbReference type="Pfam" id="PF12838">
    <property type="entry name" value="Fer4_7"/>
    <property type="match status" value="1"/>
</dbReference>
<dbReference type="GO" id="GO:0051539">
    <property type="term" value="F:4 iron, 4 sulfur cluster binding"/>
    <property type="evidence" value="ECO:0007669"/>
    <property type="project" value="UniProtKB-KW"/>
</dbReference>
<dbReference type="SUPFAM" id="SSF54862">
    <property type="entry name" value="4Fe-4S ferredoxins"/>
    <property type="match status" value="1"/>
</dbReference>
<evidence type="ECO:0000313" key="10">
    <source>
        <dbReference type="Proteomes" id="UP000095495"/>
    </source>
</evidence>
<keyword evidence="9" id="KW-1185">Reference proteome</keyword>
<reference evidence="8 11" key="3">
    <citation type="journal article" date="2019" name="Nat. Med.">
        <title>A library of human gut bacterial isolates paired with longitudinal multiomics data enables mechanistic microbiome research.</title>
        <authorList>
            <person name="Poyet M."/>
            <person name="Groussin M."/>
            <person name="Gibbons S.M."/>
            <person name="Avila-Pacheco J."/>
            <person name="Jiang X."/>
            <person name="Kearney S.M."/>
            <person name="Perrotta A.R."/>
            <person name="Berdy B."/>
            <person name="Zhao S."/>
            <person name="Lieberman T.D."/>
            <person name="Swanson P.K."/>
            <person name="Smith M."/>
            <person name="Roesemann S."/>
            <person name="Alexander J.E."/>
            <person name="Rich S.A."/>
            <person name="Livny J."/>
            <person name="Vlamakis H."/>
            <person name="Clish C."/>
            <person name="Bullock K."/>
            <person name="Deik A."/>
            <person name="Scott J."/>
            <person name="Pierce K.A."/>
            <person name="Xavier R.J."/>
            <person name="Alm E.J."/>
        </authorList>
    </citation>
    <scope>NUCLEOTIDE SEQUENCE [LARGE SCALE GENOMIC DNA]</scope>
    <source>
        <strain evidence="8 11">BIOML-A1</strain>
    </source>
</reference>
<organism evidence="6 9">
    <name type="scientific">Roseburia faecis</name>
    <dbReference type="NCBI Taxonomy" id="301302"/>
    <lineage>
        <taxon>Bacteria</taxon>
        <taxon>Bacillati</taxon>
        <taxon>Bacillota</taxon>
        <taxon>Clostridia</taxon>
        <taxon>Lachnospirales</taxon>
        <taxon>Lachnospiraceae</taxon>
        <taxon>Roseburia</taxon>
    </lineage>
</organism>
<name>A0A0M6WF64_9FIRM</name>
<evidence type="ECO:0000313" key="11">
    <source>
        <dbReference type="Proteomes" id="UP000446657"/>
    </source>
</evidence>
<reference evidence="6" key="1">
    <citation type="submission" date="2015-05" db="EMBL/GenBank/DDBJ databases">
        <authorList>
            <person name="Wang D.B."/>
            <person name="Wang M."/>
        </authorList>
    </citation>
    <scope>NUCLEOTIDE SEQUENCE [LARGE SCALE GENOMIC DNA]</scope>
    <source>
        <strain evidence="6">M72</strain>
    </source>
</reference>
<dbReference type="InterPro" id="IPR050572">
    <property type="entry name" value="Fe-S_Ferredoxin"/>
</dbReference>
<keyword evidence="3" id="KW-0408">Iron</keyword>
<accession>A0A0M6WF64</accession>
<evidence type="ECO:0000256" key="4">
    <source>
        <dbReference type="ARBA" id="ARBA00023014"/>
    </source>
</evidence>
<dbReference type="EMBL" id="CVRR01000007">
    <property type="protein sequence ID" value="CRL34880.1"/>
    <property type="molecule type" value="Genomic_DNA"/>
</dbReference>
<dbReference type="GeneID" id="99748299"/>
<dbReference type="Proteomes" id="UP000446657">
    <property type="component" value="Unassembled WGS sequence"/>
</dbReference>
<sequence>MSIAIDSMKCRACGKCLDVCPGSLIVRGEDKKAVIRYPKDCWGCASCIKECPFEAISYYLGADIGGMGSQMTVHTEGDLLHWRIKKTDGTIETIVVNKKDSNKY</sequence>
<dbReference type="RefSeq" id="WP_022046733.1">
    <property type="nucleotide sequence ID" value="NZ_CP173697.1"/>
</dbReference>
<evidence type="ECO:0000313" key="9">
    <source>
        <dbReference type="Proteomes" id="UP000049979"/>
    </source>
</evidence>
<keyword evidence="2" id="KW-0479">Metal-binding</keyword>
<evidence type="ECO:0000313" key="6">
    <source>
        <dbReference type="EMBL" id="CRL34880.1"/>
    </source>
</evidence>
<dbReference type="EMBL" id="WNAL01000049">
    <property type="protein sequence ID" value="MTR83065.1"/>
    <property type="molecule type" value="Genomic_DNA"/>
</dbReference>
<reference evidence="9" key="2">
    <citation type="submission" date="2015-05" db="EMBL/GenBank/DDBJ databases">
        <authorList>
            <consortium name="Pathogen Informatics"/>
        </authorList>
    </citation>
    <scope>NUCLEOTIDE SEQUENCE [LARGE SCALE GENOMIC DNA]</scope>
    <source>
        <strain evidence="7 10">2789STDY5608863</strain>
        <strain evidence="9">M72</strain>
    </source>
</reference>
<evidence type="ECO:0000256" key="2">
    <source>
        <dbReference type="ARBA" id="ARBA00022723"/>
    </source>
</evidence>
<dbReference type="OrthoDB" id="9807879at2"/>
<protein>
    <submittedName>
        <fullName evidence="8">4Fe-4S dicluster domain-containing protein</fullName>
    </submittedName>
    <submittedName>
        <fullName evidence="7">Ferredoxin II</fullName>
    </submittedName>
</protein>
<feature type="domain" description="4Fe-4S ferredoxin-type" evidence="5">
    <location>
        <begin position="31"/>
        <end position="61"/>
    </location>
</feature>
<evidence type="ECO:0000313" key="7">
    <source>
        <dbReference type="EMBL" id="CUM70711.1"/>
    </source>
</evidence>
<dbReference type="GO" id="GO:0046872">
    <property type="term" value="F:metal ion binding"/>
    <property type="evidence" value="ECO:0007669"/>
    <property type="project" value="UniProtKB-KW"/>
</dbReference>
<dbReference type="Gene3D" id="3.30.70.20">
    <property type="match status" value="1"/>
</dbReference>
<evidence type="ECO:0000256" key="1">
    <source>
        <dbReference type="ARBA" id="ARBA00022485"/>
    </source>
</evidence>
<feature type="domain" description="4Fe-4S ferredoxin-type" evidence="5">
    <location>
        <begin position="1"/>
        <end position="30"/>
    </location>
</feature>
<evidence type="ECO:0000256" key="3">
    <source>
        <dbReference type="ARBA" id="ARBA00023004"/>
    </source>
</evidence>
<dbReference type="EMBL" id="CYXV01000001">
    <property type="protein sequence ID" value="CUM70711.1"/>
    <property type="molecule type" value="Genomic_DNA"/>
</dbReference>
<dbReference type="PROSITE" id="PS00198">
    <property type="entry name" value="4FE4S_FER_1"/>
    <property type="match status" value="1"/>
</dbReference>
<evidence type="ECO:0000313" key="8">
    <source>
        <dbReference type="EMBL" id="MTR83065.1"/>
    </source>
</evidence>
<dbReference type="InterPro" id="IPR017900">
    <property type="entry name" value="4Fe4S_Fe_S_CS"/>
</dbReference>
<evidence type="ECO:0000259" key="5">
    <source>
        <dbReference type="PROSITE" id="PS51379"/>
    </source>
</evidence>
<dbReference type="InterPro" id="IPR017896">
    <property type="entry name" value="4Fe4S_Fe-S-bd"/>
</dbReference>
<dbReference type="PANTHER" id="PTHR43687">
    <property type="entry name" value="ADENYLYLSULFATE REDUCTASE, BETA SUBUNIT"/>
    <property type="match status" value="1"/>
</dbReference>
<dbReference type="STRING" id="301302.ERS852420_00141"/>
<dbReference type="PANTHER" id="PTHR43687:SF3">
    <property type="entry name" value="4FE-4S FERREDOXIN-TYPE DOMAIN-CONTAINING PROTEIN"/>
    <property type="match status" value="1"/>
</dbReference>
<proteinExistence type="predicted"/>
<gene>
    <name evidence="7" type="ORF">ERS852420_00141</name>
    <name evidence="8" type="ORF">GMD30_15580</name>
    <name evidence="6" type="ORF">M72_22431</name>
</gene>
<dbReference type="AlphaFoldDB" id="A0A0M6WF64"/>
<keyword evidence="4" id="KW-0411">Iron-sulfur</keyword>
<dbReference type="Proteomes" id="UP000049979">
    <property type="component" value="Unassembled WGS sequence"/>
</dbReference>
<dbReference type="PROSITE" id="PS51379">
    <property type="entry name" value="4FE4S_FER_2"/>
    <property type="match status" value="2"/>
</dbReference>
<dbReference type="Proteomes" id="UP000095495">
    <property type="component" value="Unassembled WGS sequence"/>
</dbReference>
<keyword evidence="1" id="KW-0004">4Fe-4S</keyword>